<dbReference type="PANTHER" id="PTHR43698">
    <property type="entry name" value="RIBD C-TERMINAL DOMAIN CONTAINING PROTEIN"/>
    <property type="match status" value="1"/>
</dbReference>
<proteinExistence type="predicted"/>
<reference evidence="4" key="1">
    <citation type="submission" date="2016-10" db="EMBL/GenBank/DDBJ databases">
        <authorList>
            <person name="Varghese N."/>
            <person name="Submissions S."/>
        </authorList>
    </citation>
    <scope>NUCLEOTIDE SEQUENCE [LARGE SCALE GENOMIC DNA]</scope>
    <source>
        <strain evidence="4">DSM 16858</strain>
    </source>
</reference>
<dbReference type="Pfam" id="PF07883">
    <property type="entry name" value="Cupin_2"/>
    <property type="match status" value="1"/>
</dbReference>
<feature type="signal peptide" evidence="1">
    <location>
        <begin position="1"/>
        <end position="19"/>
    </location>
</feature>
<dbReference type="EMBL" id="FOIJ01000009">
    <property type="protein sequence ID" value="SEU18018.1"/>
    <property type="molecule type" value="Genomic_DNA"/>
</dbReference>
<dbReference type="Gene3D" id="2.60.120.10">
    <property type="entry name" value="Jelly Rolls"/>
    <property type="match status" value="1"/>
</dbReference>
<protein>
    <submittedName>
        <fullName evidence="3">Cupin domain protein</fullName>
    </submittedName>
</protein>
<keyword evidence="4" id="KW-1185">Reference proteome</keyword>
<dbReference type="CDD" id="cd02233">
    <property type="entry name" value="cupin_HNL-like"/>
    <property type="match status" value="1"/>
</dbReference>
<dbReference type="Proteomes" id="UP000199181">
    <property type="component" value="Unassembled WGS sequence"/>
</dbReference>
<organism evidence="3 4">
    <name type="scientific">Stigmatella erecta</name>
    <dbReference type="NCBI Taxonomy" id="83460"/>
    <lineage>
        <taxon>Bacteria</taxon>
        <taxon>Pseudomonadati</taxon>
        <taxon>Myxococcota</taxon>
        <taxon>Myxococcia</taxon>
        <taxon>Myxococcales</taxon>
        <taxon>Cystobacterineae</taxon>
        <taxon>Archangiaceae</taxon>
        <taxon>Stigmatella</taxon>
    </lineage>
</organism>
<evidence type="ECO:0000256" key="1">
    <source>
        <dbReference type="SAM" id="SignalP"/>
    </source>
</evidence>
<evidence type="ECO:0000313" key="4">
    <source>
        <dbReference type="Proteomes" id="UP000199181"/>
    </source>
</evidence>
<feature type="chain" id="PRO_5011588705" evidence="1">
    <location>
        <begin position="20"/>
        <end position="166"/>
    </location>
</feature>
<feature type="domain" description="Cupin type-2" evidence="2">
    <location>
        <begin position="77"/>
        <end position="137"/>
    </location>
</feature>
<dbReference type="InterPro" id="IPR011051">
    <property type="entry name" value="RmlC_Cupin_sf"/>
</dbReference>
<name>A0A1I0K5B2_9BACT</name>
<gene>
    <name evidence="3" type="ORF">SAMN05443639_10927</name>
</gene>
<sequence>MQSTRLVLIAGALLLAACASGPSPRPSAPWTGAERIEIARAGSRLPAEGAAANFTGRALITPLFQATEYTRAGGASVSFEPSARTAWHSHPAGRTLIVVAGTGWVKEWGGVKQEIRPGDVIWTPPGVKHWHGATVTEGMTHFALQEHVDGKVVEWLEHVSEEEYRR</sequence>
<evidence type="ECO:0000259" key="2">
    <source>
        <dbReference type="Pfam" id="PF07883"/>
    </source>
</evidence>
<dbReference type="AlphaFoldDB" id="A0A1I0K5B2"/>
<dbReference type="SUPFAM" id="SSF51182">
    <property type="entry name" value="RmlC-like cupins"/>
    <property type="match status" value="1"/>
</dbReference>
<dbReference type="InterPro" id="IPR047263">
    <property type="entry name" value="HNL-like_cupin"/>
</dbReference>
<dbReference type="RefSeq" id="WP_093522203.1">
    <property type="nucleotide sequence ID" value="NZ_FOIJ01000009.1"/>
</dbReference>
<accession>A0A1I0K5B2</accession>
<dbReference type="PANTHER" id="PTHR43698:SF1">
    <property type="entry name" value="BLL4564 PROTEIN"/>
    <property type="match status" value="1"/>
</dbReference>
<keyword evidence="1" id="KW-0732">Signal</keyword>
<evidence type="ECO:0000313" key="3">
    <source>
        <dbReference type="EMBL" id="SEU18018.1"/>
    </source>
</evidence>
<dbReference type="PROSITE" id="PS51257">
    <property type="entry name" value="PROKAR_LIPOPROTEIN"/>
    <property type="match status" value="1"/>
</dbReference>
<dbReference type="InterPro" id="IPR014710">
    <property type="entry name" value="RmlC-like_jellyroll"/>
</dbReference>
<dbReference type="InterPro" id="IPR013096">
    <property type="entry name" value="Cupin_2"/>
</dbReference>